<dbReference type="GO" id="GO:0005886">
    <property type="term" value="C:plasma membrane"/>
    <property type="evidence" value="ECO:0007669"/>
    <property type="project" value="UniProtKB-SubCell"/>
</dbReference>
<dbReference type="InterPro" id="IPR050893">
    <property type="entry name" value="Sugar_PTS"/>
</dbReference>
<keyword evidence="13 16" id="KW-1133">Transmembrane helix</keyword>
<proteinExistence type="predicted"/>
<dbReference type="eggNOG" id="COG2213">
    <property type="taxonomic scope" value="Bacteria"/>
</dbReference>
<feature type="transmembrane region" description="Helical" evidence="16">
    <location>
        <begin position="319"/>
        <end position="341"/>
    </location>
</feature>
<dbReference type="InterPro" id="IPR003352">
    <property type="entry name" value="PTS_EIIC"/>
</dbReference>
<reference evidence="19 20" key="1">
    <citation type="submission" date="2010-08" db="EMBL/GenBank/DDBJ databases">
        <title>Complete sequence of Clostridium cellulovorans 743B.</title>
        <authorList>
            <consortium name="US DOE Joint Genome Institute"/>
            <person name="Lucas S."/>
            <person name="Copeland A."/>
            <person name="Lapidus A."/>
            <person name="Cheng J.-F."/>
            <person name="Bruce D."/>
            <person name="Goodwin L."/>
            <person name="Pitluck S."/>
            <person name="Chertkov O."/>
            <person name="Detter J.C."/>
            <person name="Han C."/>
            <person name="Tapia R."/>
            <person name="Land M."/>
            <person name="Hauser L."/>
            <person name="Chang Y.-J."/>
            <person name="Jeffries C."/>
            <person name="Kyrpides N."/>
            <person name="Ivanova N."/>
            <person name="Mikhailova N."/>
            <person name="Hemme C.L."/>
            <person name="Woyke T."/>
        </authorList>
    </citation>
    <scope>NUCLEOTIDE SEQUENCE [LARGE SCALE GENOMIC DNA]</scope>
    <source>
        <strain evidence="20">ATCC 35296 / DSM 3052 / OCM 3 / 743B</strain>
    </source>
</reference>
<dbReference type="GO" id="GO:0090563">
    <property type="term" value="F:protein-phosphocysteine-sugar phosphotransferase activity"/>
    <property type="evidence" value="ECO:0007669"/>
    <property type="project" value="TreeGrafter"/>
</dbReference>
<evidence type="ECO:0000256" key="11">
    <source>
        <dbReference type="ARBA" id="ARBA00022683"/>
    </source>
</evidence>
<keyword evidence="10 19" id="KW-0808">Transferase</keyword>
<dbReference type="HOGENOM" id="CLU_028721_2_0_9"/>
<keyword evidence="9" id="KW-0762">Sugar transport</keyword>
<evidence type="ECO:0000256" key="12">
    <source>
        <dbReference type="ARBA" id="ARBA00022692"/>
    </source>
</evidence>
<dbReference type="SUPFAM" id="SSF52794">
    <property type="entry name" value="PTS system IIB component-like"/>
    <property type="match status" value="1"/>
</dbReference>
<dbReference type="Pfam" id="PF02302">
    <property type="entry name" value="PTS_IIB"/>
    <property type="match status" value="1"/>
</dbReference>
<dbReference type="RefSeq" id="WP_010074427.1">
    <property type="nucleotide sequence ID" value="NC_014393.1"/>
</dbReference>
<dbReference type="Gene3D" id="3.40.50.2300">
    <property type="match status" value="1"/>
</dbReference>
<dbReference type="CDD" id="cd05567">
    <property type="entry name" value="PTS_IIB_mannitol"/>
    <property type="match status" value="1"/>
</dbReference>
<evidence type="ECO:0000256" key="9">
    <source>
        <dbReference type="ARBA" id="ARBA00022597"/>
    </source>
</evidence>
<dbReference type="NCBIfam" id="TIGR00851">
    <property type="entry name" value="mtlA"/>
    <property type="match status" value="1"/>
</dbReference>
<dbReference type="EMBL" id="CP002160">
    <property type="protein sequence ID" value="ADL52120.1"/>
    <property type="molecule type" value="Genomic_DNA"/>
</dbReference>
<dbReference type="InterPro" id="IPR003501">
    <property type="entry name" value="PTS_EIIB_2/3"/>
</dbReference>
<evidence type="ECO:0000256" key="10">
    <source>
        <dbReference type="ARBA" id="ARBA00022679"/>
    </source>
</evidence>
<feature type="transmembrane region" description="Helical" evidence="16">
    <location>
        <begin position="275"/>
        <end position="299"/>
    </location>
</feature>
<dbReference type="InterPro" id="IPR013014">
    <property type="entry name" value="PTS_EIIC_2"/>
</dbReference>
<keyword evidence="20" id="KW-1185">Reference proteome</keyword>
<dbReference type="GO" id="GO:0022872">
    <property type="term" value="F:protein-N(PI)-phosphohistidine-mannitol phosphotransferase system transmembrane transporter activity"/>
    <property type="evidence" value="ECO:0007669"/>
    <property type="project" value="InterPro"/>
</dbReference>
<evidence type="ECO:0000256" key="1">
    <source>
        <dbReference type="ARBA" id="ARBA00001655"/>
    </source>
</evidence>
<evidence type="ECO:0000256" key="13">
    <source>
        <dbReference type="ARBA" id="ARBA00022989"/>
    </source>
</evidence>
<comment type="catalytic activity">
    <reaction evidence="1">
        <text>D-mannitol(out) + N(pros)-phospho-L-histidyl-[protein] = D-mannitol 1-phosphate(in) + L-histidyl-[protein]</text>
        <dbReference type="Rhea" id="RHEA:33363"/>
        <dbReference type="Rhea" id="RHEA-COMP:9745"/>
        <dbReference type="Rhea" id="RHEA-COMP:9746"/>
        <dbReference type="ChEBI" id="CHEBI:16899"/>
        <dbReference type="ChEBI" id="CHEBI:29979"/>
        <dbReference type="ChEBI" id="CHEBI:61381"/>
        <dbReference type="ChEBI" id="CHEBI:64837"/>
        <dbReference type="EC" id="2.7.1.197"/>
    </reaction>
</comment>
<keyword evidence="6" id="KW-0813">Transport</keyword>
<evidence type="ECO:0000256" key="4">
    <source>
        <dbReference type="ARBA" id="ARBA00011909"/>
    </source>
</evidence>
<dbReference type="PANTHER" id="PTHR30181:SF2">
    <property type="entry name" value="PTS SYSTEM MANNITOL-SPECIFIC EIICBA COMPONENT"/>
    <property type="match status" value="1"/>
</dbReference>
<evidence type="ECO:0000259" key="18">
    <source>
        <dbReference type="PROSITE" id="PS51104"/>
    </source>
</evidence>
<evidence type="ECO:0000313" key="19">
    <source>
        <dbReference type="EMBL" id="ADL52120.1"/>
    </source>
</evidence>
<dbReference type="PROSITE" id="PS51099">
    <property type="entry name" value="PTS_EIIB_TYPE_2"/>
    <property type="match status" value="1"/>
</dbReference>
<feature type="transmembrane region" description="Helical" evidence="16">
    <location>
        <begin position="87"/>
        <end position="116"/>
    </location>
</feature>
<feature type="domain" description="PTS EIIC type-2" evidence="18">
    <location>
        <begin position="19"/>
        <end position="348"/>
    </location>
</feature>
<organism evidence="19 20">
    <name type="scientific">Clostridium cellulovorans (strain ATCC 35296 / DSM 3052 / OCM 3 / 743B)</name>
    <dbReference type="NCBI Taxonomy" id="573061"/>
    <lineage>
        <taxon>Bacteria</taxon>
        <taxon>Bacillati</taxon>
        <taxon>Bacillota</taxon>
        <taxon>Clostridia</taxon>
        <taxon>Eubacteriales</taxon>
        <taxon>Clostridiaceae</taxon>
        <taxon>Clostridium</taxon>
    </lineage>
</organism>
<evidence type="ECO:0000256" key="15">
    <source>
        <dbReference type="ARBA" id="ARBA00033349"/>
    </source>
</evidence>
<dbReference type="AlphaFoldDB" id="D9SPY4"/>
<comment type="subcellular location">
    <subcellularLocation>
        <location evidence="3">Cell membrane</location>
        <topology evidence="3">Multi-pass membrane protein</topology>
    </subcellularLocation>
</comment>
<evidence type="ECO:0000256" key="8">
    <source>
        <dbReference type="ARBA" id="ARBA00022553"/>
    </source>
</evidence>
<evidence type="ECO:0000256" key="3">
    <source>
        <dbReference type="ARBA" id="ARBA00004651"/>
    </source>
</evidence>
<name>D9SPY4_CLOC7</name>
<dbReference type="GO" id="GO:0009401">
    <property type="term" value="P:phosphoenolpyruvate-dependent sugar phosphotransferase system"/>
    <property type="evidence" value="ECO:0007669"/>
    <property type="project" value="UniProtKB-KW"/>
</dbReference>
<sequence>MQNVSGRTKASGKERIQKFGNFLSSMVIPNIGAFIAWGLITALFIPKGWYPNEYFEKLVGPMITYLLPLLIGYTGGNIVYGKRGGVVGAIATAGVVVGASMPMFLGAMVMGPFGGYLIKKFDKLVDGKVPTGFEMLVSNFSSGILGGGLSLLAYSVIEPVVSGISTGLGNAAQAITNAGLLPLIAFVVEPAKVLFLNNAINHGVFSPLAVQQVQEVGKSIFFLLEPNPGPGLGILLAYMFYSKGTAKQSSPGAIIIHFLGGIHEIYFPYVLMKPALILAVIAGGVAGNLTFVATGAGLVASPSPGSIVALIAMAPKGGLLPVLAGVAVATVASFLVAALIIKRNPESQEDLEEAQSKVKAMKAESKGQTLAKTEISKSDISLIVFACDAGMGSSAMGESILKKALKDAGITNIDVKHSPVDDIPKTADVVFTQESLVERAKKSASSDATIITVKNFLDRAKYVEFIDGLK</sequence>
<dbReference type="NCBIfam" id="NF011663">
    <property type="entry name" value="PRK15083.1"/>
    <property type="match status" value="1"/>
</dbReference>
<evidence type="ECO:0000259" key="17">
    <source>
        <dbReference type="PROSITE" id="PS51099"/>
    </source>
</evidence>
<keyword evidence="12 16" id="KW-0812">Transmembrane</keyword>
<evidence type="ECO:0000256" key="7">
    <source>
        <dbReference type="ARBA" id="ARBA00022475"/>
    </source>
</evidence>
<protein>
    <recommendedName>
        <fullName evidence="5">PTS system mannitol-specific EIICB component</fullName>
        <ecNumber evidence="4">2.7.1.197</ecNumber>
    </recommendedName>
    <alternativeName>
        <fullName evidence="15">EIICB-Mtl</fullName>
    </alternativeName>
</protein>
<dbReference type="InterPro" id="IPR013011">
    <property type="entry name" value="PTS_EIIB_2"/>
</dbReference>
<evidence type="ECO:0000256" key="16">
    <source>
        <dbReference type="SAM" id="Phobius"/>
    </source>
</evidence>
<dbReference type="PANTHER" id="PTHR30181">
    <property type="entry name" value="MANNITOL PERMEASE IIC COMPONENT"/>
    <property type="match status" value="1"/>
</dbReference>
<keyword evidence="7" id="KW-1003">Cell membrane</keyword>
<keyword evidence="14 16" id="KW-0472">Membrane</keyword>
<dbReference type="InterPro" id="IPR029503">
    <property type="entry name" value="PTS_EIIB_mannitol"/>
</dbReference>
<keyword evidence="11" id="KW-0598">Phosphotransferase system</keyword>
<gene>
    <name evidence="19" type="ordered locus">Clocel_2404</name>
</gene>
<dbReference type="InterPro" id="IPR036095">
    <property type="entry name" value="PTS_EIIB-like_sf"/>
</dbReference>
<comment type="function">
    <text evidence="2">The phosphoenolpyruvate-dependent sugar phosphotransferase system (sugar PTS), a major carbohydrate active transport system, catalyzes the phosphorylation of incoming sugar substrates concomitantly with their translocation across the cell membrane. The enzyme II CmtAB PTS system is involved in D-mannitol transport.</text>
</comment>
<accession>D9SPY4</accession>
<dbReference type="Pfam" id="PF02378">
    <property type="entry name" value="PTS_EIIC"/>
    <property type="match status" value="1"/>
</dbReference>
<keyword evidence="8" id="KW-0597">Phosphoprotein</keyword>
<evidence type="ECO:0000256" key="14">
    <source>
        <dbReference type="ARBA" id="ARBA00023136"/>
    </source>
</evidence>
<evidence type="ECO:0000256" key="6">
    <source>
        <dbReference type="ARBA" id="ARBA00022448"/>
    </source>
</evidence>
<dbReference type="OrthoDB" id="9814222at2"/>
<evidence type="ECO:0000256" key="5">
    <source>
        <dbReference type="ARBA" id="ARBA00021825"/>
    </source>
</evidence>
<dbReference type="EC" id="2.7.1.197" evidence="4"/>
<dbReference type="InterPro" id="IPR004718">
    <property type="entry name" value="PTS_IIC_mtl"/>
</dbReference>
<feature type="domain" description="PTS EIIB type-2" evidence="17">
    <location>
        <begin position="381"/>
        <end position="470"/>
    </location>
</feature>
<dbReference type="Proteomes" id="UP000002730">
    <property type="component" value="Chromosome"/>
</dbReference>
<evidence type="ECO:0000313" key="20">
    <source>
        <dbReference type="Proteomes" id="UP000002730"/>
    </source>
</evidence>
<dbReference type="STRING" id="573061.Clocel_2404"/>
<evidence type="ECO:0000256" key="2">
    <source>
        <dbReference type="ARBA" id="ARBA00002434"/>
    </source>
</evidence>
<feature type="transmembrane region" description="Helical" evidence="16">
    <location>
        <begin position="58"/>
        <end position="80"/>
    </location>
</feature>
<dbReference type="PROSITE" id="PS51104">
    <property type="entry name" value="PTS_EIIC_TYPE_2"/>
    <property type="match status" value="1"/>
</dbReference>
<dbReference type="KEGG" id="ccb:Clocel_2404"/>
<feature type="transmembrane region" description="Helical" evidence="16">
    <location>
        <begin position="136"/>
        <end position="157"/>
    </location>
</feature>
<feature type="transmembrane region" description="Helical" evidence="16">
    <location>
        <begin position="21"/>
        <end position="46"/>
    </location>
</feature>